<reference evidence="1 2" key="1">
    <citation type="submission" date="2022-12" db="EMBL/GenBank/DDBJ databases">
        <title>Chromosome-scale assembly of the Ensete ventricosum genome.</title>
        <authorList>
            <person name="Dussert Y."/>
            <person name="Stocks J."/>
            <person name="Wendawek A."/>
            <person name="Woldeyes F."/>
            <person name="Nichols R.A."/>
            <person name="Borrell J.S."/>
        </authorList>
    </citation>
    <scope>NUCLEOTIDE SEQUENCE [LARGE SCALE GENOMIC DNA]</scope>
    <source>
        <strain evidence="2">cv. Maze</strain>
        <tissue evidence="1">Seeds</tissue>
    </source>
</reference>
<evidence type="ECO:0000313" key="1">
    <source>
        <dbReference type="EMBL" id="KAJ8461372.1"/>
    </source>
</evidence>
<comment type="caution">
    <text evidence="1">The sequence shown here is derived from an EMBL/GenBank/DDBJ whole genome shotgun (WGS) entry which is preliminary data.</text>
</comment>
<evidence type="ECO:0000313" key="2">
    <source>
        <dbReference type="Proteomes" id="UP001222027"/>
    </source>
</evidence>
<gene>
    <name evidence="1" type="ORF">OPV22_034298</name>
</gene>
<protein>
    <submittedName>
        <fullName evidence="1">Uncharacterized protein</fullName>
    </submittedName>
</protein>
<name>A0AAV8PS35_ENSVE</name>
<dbReference type="EMBL" id="JAQQAF010000009">
    <property type="protein sequence ID" value="KAJ8461372.1"/>
    <property type="molecule type" value="Genomic_DNA"/>
</dbReference>
<sequence length="170" mass="19211">MVLLPASHSNLPHHLPSTSRVQFFCCRGSPCKCDPESTDVSPSFGATKWILSSLTGYSQRPASRSCRAFSTPSDDLALPRTTSIAAEISRTWSDAIDQRAAIANFYRHIQLERQVSLQLRRTKGRGFGTTMTPMEWEEEEEQKVEREVWPSFAWRRVSQANSFNFLVGPT</sequence>
<dbReference type="Proteomes" id="UP001222027">
    <property type="component" value="Unassembled WGS sequence"/>
</dbReference>
<accession>A0AAV8PS35</accession>
<dbReference type="AlphaFoldDB" id="A0AAV8PS35"/>
<proteinExistence type="predicted"/>
<keyword evidence="2" id="KW-1185">Reference proteome</keyword>
<organism evidence="1 2">
    <name type="scientific">Ensete ventricosum</name>
    <name type="common">Abyssinian banana</name>
    <name type="synonym">Musa ensete</name>
    <dbReference type="NCBI Taxonomy" id="4639"/>
    <lineage>
        <taxon>Eukaryota</taxon>
        <taxon>Viridiplantae</taxon>
        <taxon>Streptophyta</taxon>
        <taxon>Embryophyta</taxon>
        <taxon>Tracheophyta</taxon>
        <taxon>Spermatophyta</taxon>
        <taxon>Magnoliopsida</taxon>
        <taxon>Liliopsida</taxon>
        <taxon>Zingiberales</taxon>
        <taxon>Musaceae</taxon>
        <taxon>Ensete</taxon>
    </lineage>
</organism>